<protein>
    <submittedName>
        <fullName evidence="2">Uncharacterized protein</fullName>
    </submittedName>
</protein>
<dbReference type="AlphaFoldDB" id="A0A3P3YMR2"/>
<gene>
    <name evidence="2" type="ORF">PLBR_LOCUS8703</name>
</gene>
<dbReference type="EMBL" id="OVEO01000017">
    <property type="protein sequence ID" value="SPR01488.1"/>
    <property type="molecule type" value="Genomic_DNA"/>
</dbReference>
<accession>A0A3P3YMR2</accession>
<organism evidence="2 3">
    <name type="scientific">Plasmodiophora brassicae</name>
    <name type="common">Clubroot disease agent</name>
    <dbReference type="NCBI Taxonomy" id="37360"/>
    <lineage>
        <taxon>Eukaryota</taxon>
        <taxon>Sar</taxon>
        <taxon>Rhizaria</taxon>
        <taxon>Endomyxa</taxon>
        <taxon>Phytomyxea</taxon>
        <taxon>Plasmodiophorida</taxon>
        <taxon>Plasmodiophoridae</taxon>
        <taxon>Plasmodiophora</taxon>
    </lineage>
</organism>
<feature type="transmembrane region" description="Helical" evidence="1">
    <location>
        <begin position="103"/>
        <end position="122"/>
    </location>
</feature>
<feature type="transmembrane region" description="Helical" evidence="1">
    <location>
        <begin position="468"/>
        <end position="488"/>
    </location>
</feature>
<feature type="transmembrane region" description="Helical" evidence="1">
    <location>
        <begin position="27"/>
        <end position="54"/>
    </location>
</feature>
<keyword evidence="1" id="KW-0812">Transmembrane</keyword>
<feature type="transmembrane region" description="Helical" evidence="1">
    <location>
        <begin position="378"/>
        <end position="398"/>
    </location>
</feature>
<dbReference type="Proteomes" id="UP000290189">
    <property type="component" value="Unassembled WGS sequence"/>
</dbReference>
<keyword evidence="1" id="KW-0472">Membrane</keyword>
<reference evidence="2 3" key="1">
    <citation type="submission" date="2018-03" db="EMBL/GenBank/DDBJ databases">
        <authorList>
            <person name="Fogelqvist J."/>
        </authorList>
    </citation>
    <scope>NUCLEOTIDE SEQUENCE [LARGE SCALE GENOMIC DNA]</scope>
</reference>
<keyword evidence="2" id="KW-0496">Mitochondrion</keyword>
<feature type="transmembrane region" description="Helical" evidence="1">
    <location>
        <begin position="66"/>
        <end position="83"/>
    </location>
</feature>
<feature type="transmembrane region" description="Helical" evidence="1">
    <location>
        <begin position="189"/>
        <end position="205"/>
    </location>
</feature>
<geneLocation type="mitochondrion" evidence="2"/>
<sequence length="501" mass="55950">MADVILGEETGTSPQRPRTILQHAIEVISMIVVFVVVTVAAPAAIALVFILLPIAPASPSFDTSQIPWIILYALLMTIIFVVYPGSAQDLFFREPGRSKYNPVPGIAAVILHLIFTAFIPWAAGKYPIFFLAYPIAIVVQTVSTRVTLKKAFGFESTPIETSTWPNPKHTILTEKQLTKLRAALQGSRTLFLMIVTICLVIFTQIPEDNPLLQSVGGLALGSIGLCVRFAIPWLFFDKMDLGRHPQLHLDRNMREYSSFYLEMASDVYFQLALPKVESAVVFALMLSLNVVSFVVGSLWLFPQFASWMQSQPYVQVPSSQLGLVRKIGNLGIRRLSAAASLSTRVEPAAHSDIAVEGERTAAMGEWHKEARISLFMRWFAQVNATAAFLTMLSLAQFSYNGRYLAFRPVDDDTYWHSVKLACITCACESGALIVMSIASAFSFDRFDSDDNVSFFYIGYELLKTDRKAWYFTMMTSALVVSISLLMFIQQLNWMYALYASH</sequence>
<name>A0A3P3YMR2_PLABS</name>
<feature type="transmembrane region" description="Helical" evidence="1">
    <location>
        <begin position="279"/>
        <end position="301"/>
    </location>
</feature>
<evidence type="ECO:0000256" key="1">
    <source>
        <dbReference type="SAM" id="Phobius"/>
    </source>
</evidence>
<feature type="transmembrane region" description="Helical" evidence="1">
    <location>
        <begin position="211"/>
        <end position="236"/>
    </location>
</feature>
<proteinExistence type="predicted"/>
<evidence type="ECO:0000313" key="3">
    <source>
        <dbReference type="Proteomes" id="UP000290189"/>
    </source>
</evidence>
<keyword evidence="1" id="KW-1133">Transmembrane helix</keyword>
<feature type="transmembrane region" description="Helical" evidence="1">
    <location>
        <begin position="128"/>
        <end position="148"/>
    </location>
</feature>
<feature type="transmembrane region" description="Helical" evidence="1">
    <location>
        <begin position="418"/>
        <end position="441"/>
    </location>
</feature>
<evidence type="ECO:0000313" key="2">
    <source>
        <dbReference type="EMBL" id="SPR01488.1"/>
    </source>
</evidence>